<gene>
    <name evidence="1" type="ORF">Ahy_B08g093269</name>
</gene>
<protein>
    <submittedName>
        <fullName evidence="1">Uncharacterized protein</fullName>
    </submittedName>
</protein>
<accession>A0A444Y5K3</accession>
<dbReference type="EMBL" id="SDMP01000018">
    <property type="protein sequence ID" value="RYQ97242.1"/>
    <property type="molecule type" value="Genomic_DNA"/>
</dbReference>
<comment type="caution">
    <text evidence="1">The sequence shown here is derived from an EMBL/GenBank/DDBJ whole genome shotgun (WGS) entry which is preliminary data.</text>
</comment>
<reference evidence="1 2" key="1">
    <citation type="submission" date="2019-01" db="EMBL/GenBank/DDBJ databases">
        <title>Sequencing of cultivated peanut Arachis hypogaea provides insights into genome evolution and oil improvement.</title>
        <authorList>
            <person name="Chen X."/>
        </authorList>
    </citation>
    <scope>NUCLEOTIDE SEQUENCE [LARGE SCALE GENOMIC DNA]</scope>
    <source>
        <strain evidence="2">cv. Fuhuasheng</strain>
        <tissue evidence="1">Leaves</tissue>
    </source>
</reference>
<evidence type="ECO:0000313" key="2">
    <source>
        <dbReference type="Proteomes" id="UP000289738"/>
    </source>
</evidence>
<sequence>MSITGIIWPGATKRNTTKWSYGVIESIFVLVDIITGFSPLNLDMHSAARIPCVHALAAIQERCDRPEPYVHHWLKMDAFRATYEHVIKPVNSEEY</sequence>
<dbReference type="AlphaFoldDB" id="A0A444Y5K3"/>
<dbReference type="Proteomes" id="UP000289738">
    <property type="component" value="Chromosome B08"/>
</dbReference>
<proteinExistence type="predicted"/>
<organism evidence="1 2">
    <name type="scientific">Arachis hypogaea</name>
    <name type="common">Peanut</name>
    <dbReference type="NCBI Taxonomy" id="3818"/>
    <lineage>
        <taxon>Eukaryota</taxon>
        <taxon>Viridiplantae</taxon>
        <taxon>Streptophyta</taxon>
        <taxon>Embryophyta</taxon>
        <taxon>Tracheophyta</taxon>
        <taxon>Spermatophyta</taxon>
        <taxon>Magnoliopsida</taxon>
        <taxon>eudicotyledons</taxon>
        <taxon>Gunneridae</taxon>
        <taxon>Pentapetalae</taxon>
        <taxon>rosids</taxon>
        <taxon>fabids</taxon>
        <taxon>Fabales</taxon>
        <taxon>Fabaceae</taxon>
        <taxon>Papilionoideae</taxon>
        <taxon>50 kb inversion clade</taxon>
        <taxon>dalbergioids sensu lato</taxon>
        <taxon>Dalbergieae</taxon>
        <taxon>Pterocarpus clade</taxon>
        <taxon>Arachis</taxon>
    </lineage>
</organism>
<keyword evidence="2" id="KW-1185">Reference proteome</keyword>
<name>A0A444Y5K3_ARAHY</name>
<evidence type="ECO:0000313" key="1">
    <source>
        <dbReference type="EMBL" id="RYQ97242.1"/>
    </source>
</evidence>